<dbReference type="PANTHER" id="PTHR43798:SF33">
    <property type="entry name" value="HYDROLASE, PUTATIVE (AFU_ORTHOLOGUE AFUA_2G14860)-RELATED"/>
    <property type="match status" value="1"/>
</dbReference>
<accession>A0A8J3MCG7</accession>
<protein>
    <submittedName>
        <fullName evidence="2">Hydrolase</fullName>
    </submittedName>
</protein>
<sequence length="279" mass="30520">MSFFTTSDGKRLYYTDTGPEGARPILCLAGLTRNSDDFSFVAPHLSDYRLIALDTRGRGQSEHDPDYMNYNVIRESHDAIELLDHLGLDKATVLGTSRGGLIAMALAASHPERLTAVVLNDIGPVVGAGGIARIMDYVGRKPKAKTLEQAAVDMKTALEHEFPGVPLEVWRRQAAFQYQEVPGGLELRYDGVALHKALLEQGATGATPDMWMFFEALAKLPLAVIRGANSDILSHDTLEEMKRRHPGLIPAEVADRGHPPFLDEPEALAAIRALLEQTV</sequence>
<dbReference type="InterPro" id="IPR000073">
    <property type="entry name" value="AB_hydrolase_1"/>
</dbReference>
<dbReference type="Proteomes" id="UP000611500">
    <property type="component" value="Unassembled WGS sequence"/>
</dbReference>
<keyword evidence="2" id="KW-0378">Hydrolase</keyword>
<dbReference type="InterPro" id="IPR029058">
    <property type="entry name" value="AB_hydrolase_fold"/>
</dbReference>
<evidence type="ECO:0000313" key="3">
    <source>
        <dbReference type="Proteomes" id="UP000611500"/>
    </source>
</evidence>
<dbReference type="AlphaFoldDB" id="A0A8J3MCG7"/>
<keyword evidence="3" id="KW-1185">Reference proteome</keyword>
<name>A0A8J3MCG7_9RHOB</name>
<dbReference type="SUPFAM" id="SSF53474">
    <property type="entry name" value="alpha/beta-Hydrolases"/>
    <property type="match status" value="1"/>
</dbReference>
<dbReference type="RefSeq" id="WP_028092340.1">
    <property type="nucleotide sequence ID" value="NZ_BNAP01000003.1"/>
</dbReference>
<dbReference type="GO" id="GO:0047372">
    <property type="term" value="F:monoacylglycerol lipase activity"/>
    <property type="evidence" value="ECO:0007669"/>
    <property type="project" value="TreeGrafter"/>
</dbReference>
<dbReference type="GO" id="GO:0016020">
    <property type="term" value="C:membrane"/>
    <property type="evidence" value="ECO:0007669"/>
    <property type="project" value="TreeGrafter"/>
</dbReference>
<dbReference type="PRINTS" id="PR00111">
    <property type="entry name" value="ABHYDROLASE"/>
</dbReference>
<dbReference type="InterPro" id="IPR050266">
    <property type="entry name" value="AB_hydrolase_sf"/>
</dbReference>
<dbReference type="Pfam" id="PF00561">
    <property type="entry name" value="Abhydrolase_1"/>
    <property type="match status" value="1"/>
</dbReference>
<gene>
    <name evidence="2" type="ORF">GCM10010961_10290</name>
</gene>
<comment type="caution">
    <text evidence="2">The sequence shown here is derived from an EMBL/GenBank/DDBJ whole genome shotgun (WGS) entry which is preliminary data.</text>
</comment>
<reference evidence="2" key="2">
    <citation type="submission" date="2020-09" db="EMBL/GenBank/DDBJ databases">
        <authorList>
            <person name="Sun Q."/>
            <person name="Zhou Y."/>
        </authorList>
    </citation>
    <scope>NUCLEOTIDE SEQUENCE</scope>
    <source>
        <strain evidence="2">CGMCC 1.7081</strain>
    </source>
</reference>
<reference evidence="2" key="1">
    <citation type="journal article" date="2014" name="Int. J. Syst. Evol. Microbiol.">
        <title>Complete genome sequence of Corynebacterium casei LMG S-19264T (=DSM 44701T), isolated from a smear-ripened cheese.</title>
        <authorList>
            <consortium name="US DOE Joint Genome Institute (JGI-PGF)"/>
            <person name="Walter F."/>
            <person name="Albersmeier A."/>
            <person name="Kalinowski J."/>
            <person name="Ruckert C."/>
        </authorList>
    </citation>
    <scope>NUCLEOTIDE SEQUENCE</scope>
    <source>
        <strain evidence="2">CGMCC 1.7081</strain>
    </source>
</reference>
<feature type="domain" description="AB hydrolase-1" evidence="1">
    <location>
        <begin position="24"/>
        <end position="128"/>
    </location>
</feature>
<dbReference type="GO" id="GO:0046464">
    <property type="term" value="P:acylglycerol catabolic process"/>
    <property type="evidence" value="ECO:0007669"/>
    <property type="project" value="TreeGrafter"/>
</dbReference>
<proteinExistence type="predicted"/>
<dbReference type="EMBL" id="BNAP01000003">
    <property type="protein sequence ID" value="GHG84343.1"/>
    <property type="molecule type" value="Genomic_DNA"/>
</dbReference>
<evidence type="ECO:0000259" key="1">
    <source>
        <dbReference type="Pfam" id="PF00561"/>
    </source>
</evidence>
<dbReference type="PANTHER" id="PTHR43798">
    <property type="entry name" value="MONOACYLGLYCEROL LIPASE"/>
    <property type="match status" value="1"/>
</dbReference>
<organism evidence="2 3">
    <name type="scientific">Pseudodonghicola xiamenensis</name>
    <dbReference type="NCBI Taxonomy" id="337702"/>
    <lineage>
        <taxon>Bacteria</taxon>
        <taxon>Pseudomonadati</taxon>
        <taxon>Pseudomonadota</taxon>
        <taxon>Alphaproteobacteria</taxon>
        <taxon>Rhodobacterales</taxon>
        <taxon>Paracoccaceae</taxon>
        <taxon>Pseudodonghicola</taxon>
    </lineage>
</organism>
<evidence type="ECO:0000313" key="2">
    <source>
        <dbReference type="EMBL" id="GHG84343.1"/>
    </source>
</evidence>
<dbReference type="Gene3D" id="3.40.50.1820">
    <property type="entry name" value="alpha/beta hydrolase"/>
    <property type="match status" value="1"/>
</dbReference>